<feature type="domain" description="NADP-dependent oxidoreductase" evidence="2">
    <location>
        <begin position="16"/>
        <end position="282"/>
    </location>
</feature>
<dbReference type="Gene3D" id="3.20.20.100">
    <property type="entry name" value="NADP-dependent oxidoreductase domain"/>
    <property type="match status" value="1"/>
</dbReference>
<dbReference type="InterPro" id="IPR036812">
    <property type="entry name" value="NAD(P)_OxRdtase_dom_sf"/>
</dbReference>
<dbReference type="OrthoDB" id="5328358at2"/>
<evidence type="ECO:0000259" key="2">
    <source>
        <dbReference type="Pfam" id="PF00248"/>
    </source>
</evidence>
<reference evidence="3 4" key="1">
    <citation type="submission" date="2015-07" db="EMBL/GenBank/DDBJ databases">
        <title>Genome analysis of myxobacterium Chondromyces crocatus Cm c5 reveals a high potential for natural compound synthesis and the genetic basis for the loss of fruiting body formation.</title>
        <authorList>
            <person name="Zaburannyi N."/>
            <person name="Bunk B."/>
            <person name="Maier J."/>
            <person name="Overmann J."/>
            <person name="Mueller R."/>
        </authorList>
    </citation>
    <scope>NUCLEOTIDE SEQUENCE [LARGE SCALE GENOMIC DNA]</scope>
    <source>
        <strain evidence="3 4">Cm c5</strain>
    </source>
</reference>
<dbReference type="PATRIC" id="fig|52.7.peg.6938"/>
<dbReference type="Proteomes" id="UP000067626">
    <property type="component" value="Chromosome"/>
</dbReference>
<keyword evidence="1" id="KW-0560">Oxidoreductase</keyword>
<dbReference type="RefSeq" id="WP_050433767.1">
    <property type="nucleotide sequence ID" value="NZ_CP012159.1"/>
</dbReference>
<dbReference type="KEGG" id="ccro:CMC5_063100"/>
<name>A0A0K1EN87_CHOCO</name>
<dbReference type="AlphaFoldDB" id="A0A0K1EN87"/>
<dbReference type="InterPro" id="IPR023210">
    <property type="entry name" value="NADP_OxRdtase_dom"/>
</dbReference>
<dbReference type="SUPFAM" id="SSF51430">
    <property type="entry name" value="NAD(P)-linked oxidoreductase"/>
    <property type="match status" value="1"/>
</dbReference>
<dbReference type="GO" id="GO:0016491">
    <property type="term" value="F:oxidoreductase activity"/>
    <property type="evidence" value="ECO:0007669"/>
    <property type="project" value="UniProtKB-KW"/>
</dbReference>
<evidence type="ECO:0000256" key="1">
    <source>
        <dbReference type="ARBA" id="ARBA00023002"/>
    </source>
</evidence>
<dbReference type="STRING" id="52.CMC5_063100"/>
<evidence type="ECO:0000313" key="4">
    <source>
        <dbReference type="Proteomes" id="UP000067626"/>
    </source>
</evidence>
<protein>
    <submittedName>
        <fullName evidence="3">Aldo/keto reductase</fullName>
    </submittedName>
</protein>
<keyword evidence="4" id="KW-1185">Reference proteome</keyword>
<dbReference type="CDD" id="cd19088">
    <property type="entry name" value="AKR_AKR13B1"/>
    <property type="match status" value="1"/>
</dbReference>
<dbReference type="GO" id="GO:0005737">
    <property type="term" value="C:cytoplasm"/>
    <property type="evidence" value="ECO:0007669"/>
    <property type="project" value="TreeGrafter"/>
</dbReference>
<sequence>MKERRLGPDGPMVSAVGLGGMYLSIQGRPDEAQAIRTIHAALDAGMRLIDTADVYCHDHRDIGHNERLIAKALKGRRELVVVATKGGLVRPDGAWKRDARPEQLVAACEASLKALGVERIDLYQLHAPDTDVPFVDSVGAIARLREQGKVHHVGLSNVSAEQIDEARRVVPINSVQNRWNPGDRSPEEDGVLAACERLGLAFLPYSPFGGASGARSLGTMERLAALAQRRGLSPHRLVLAWMIAKSPVVIPIPGARREESVRDSAAAGALDLSASEVAEVEATF</sequence>
<dbReference type="PANTHER" id="PTHR43625:SF40">
    <property type="entry name" value="ALDO-KETO REDUCTASE YAKC [NADP(+)]"/>
    <property type="match status" value="1"/>
</dbReference>
<dbReference type="EMBL" id="CP012159">
    <property type="protein sequence ID" value="AKT42087.1"/>
    <property type="molecule type" value="Genomic_DNA"/>
</dbReference>
<organism evidence="3 4">
    <name type="scientific">Chondromyces crocatus</name>
    <dbReference type="NCBI Taxonomy" id="52"/>
    <lineage>
        <taxon>Bacteria</taxon>
        <taxon>Pseudomonadati</taxon>
        <taxon>Myxococcota</taxon>
        <taxon>Polyangia</taxon>
        <taxon>Polyangiales</taxon>
        <taxon>Polyangiaceae</taxon>
        <taxon>Chondromyces</taxon>
    </lineage>
</organism>
<accession>A0A0K1EN87</accession>
<gene>
    <name evidence="3" type="ORF">CMC5_063100</name>
</gene>
<dbReference type="PANTHER" id="PTHR43625">
    <property type="entry name" value="AFLATOXIN B1 ALDEHYDE REDUCTASE"/>
    <property type="match status" value="1"/>
</dbReference>
<evidence type="ECO:0000313" key="3">
    <source>
        <dbReference type="EMBL" id="AKT42087.1"/>
    </source>
</evidence>
<dbReference type="InterPro" id="IPR050791">
    <property type="entry name" value="Aldo-Keto_reductase"/>
</dbReference>
<dbReference type="Pfam" id="PF00248">
    <property type="entry name" value="Aldo_ket_red"/>
    <property type="match status" value="1"/>
</dbReference>
<proteinExistence type="predicted"/>